<proteinExistence type="inferred from homology"/>
<dbReference type="Pfam" id="PF15242">
    <property type="entry name" value="FAM53"/>
    <property type="match status" value="1"/>
</dbReference>
<keyword evidence="3" id="KW-1185">Reference proteome</keyword>
<dbReference type="PANTHER" id="PTHR28567">
    <property type="entry name" value="PROTEIN FAM53A-LIKE ISOFORM X1"/>
    <property type="match status" value="1"/>
</dbReference>
<evidence type="ECO:0000256" key="2">
    <source>
        <dbReference type="SAM" id="MobiDB-lite"/>
    </source>
</evidence>
<reference evidence="4" key="1">
    <citation type="submission" date="2025-08" db="UniProtKB">
        <authorList>
            <consortium name="RefSeq"/>
        </authorList>
    </citation>
    <scope>IDENTIFICATION</scope>
</reference>
<name>A0ABM1DUT2_PRICU</name>
<protein>
    <submittedName>
        <fullName evidence="4">Protein FAM53A-like</fullName>
    </submittedName>
</protein>
<dbReference type="PANTHER" id="PTHR28567:SF3">
    <property type="entry name" value="PROTEIN FAM53A-LIKE ISOFORM X1"/>
    <property type="match status" value="1"/>
</dbReference>
<dbReference type="RefSeq" id="XP_014663703.1">
    <property type="nucleotide sequence ID" value="XM_014808217.1"/>
</dbReference>
<organism evidence="3 4">
    <name type="scientific">Priapulus caudatus</name>
    <name type="common">Priapulid worm</name>
    <dbReference type="NCBI Taxonomy" id="37621"/>
    <lineage>
        <taxon>Eukaryota</taxon>
        <taxon>Metazoa</taxon>
        <taxon>Ecdysozoa</taxon>
        <taxon>Scalidophora</taxon>
        <taxon>Priapulida</taxon>
        <taxon>Priapulimorpha</taxon>
        <taxon>Priapulimorphida</taxon>
        <taxon>Priapulidae</taxon>
        <taxon>Priapulus</taxon>
    </lineage>
</organism>
<evidence type="ECO:0000256" key="1">
    <source>
        <dbReference type="ARBA" id="ARBA00010984"/>
    </source>
</evidence>
<sequence>MRDAGRETNCSPDCAALHHSLNTQLTITGNSAAPCCESHESDMLRTPNTPPKKRHCRSLSTPCCYHGDNREDHHSQSYSQGNICYSTGHAHQPPGELRPQHIRRDLCRERHLSGDTAFFCRERHYSADAFGQGKKHQYLCGLHRPAALYGSLGSSELKALMATQGKVGASPSGSPIPRPASAASKPYDFSAKLSRPLDCATDEDHFKIRSLSLSEDHISLNCARRAACKCAGAQRLSRTRSQPCVSEKKYGIKRRRPKEKHRPSIDFYKMKETAFTWAPILANSCSTATERNNFQCLRPTIAHPELNTIASSPLEPSHMAAHFGDMPEQEIPGKEHDVIEGAYSSTESDLEADGRSMGVQNVGHFSDLDLDQIENN</sequence>
<dbReference type="GeneID" id="106806321"/>
<feature type="region of interest" description="Disordered" evidence="2">
    <location>
        <begin position="341"/>
        <end position="376"/>
    </location>
</feature>
<dbReference type="Proteomes" id="UP000695022">
    <property type="component" value="Unplaced"/>
</dbReference>
<dbReference type="InterPro" id="IPR029356">
    <property type="entry name" value="FAM53"/>
</dbReference>
<gene>
    <name evidence="4" type="primary">LOC106806321</name>
</gene>
<comment type="similarity">
    <text evidence="1">Belongs to the FAM53 family.</text>
</comment>
<evidence type="ECO:0000313" key="3">
    <source>
        <dbReference type="Proteomes" id="UP000695022"/>
    </source>
</evidence>
<accession>A0ABM1DUT2</accession>
<evidence type="ECO:0000313" key="4">
    <source>
        <dbReference type="RefSeq" id="XP_014663703.1"/>
    </source>
</evidence>